<evidence type="ECO:0000256" key="15">
    <source>
        <dbReference type="SAM" id="Phobius"/>
    </source>
</evidence>
<keyword evidence="4" id="KW-0813">Transport</keyword>
<dbReference type="Pfam" id="PF02411">
    <property type="entry name" value="MerT"/>
    <property type="match status" value="1"/>
</dbReference>
<keyword evidence="5" id="KW-0475">Mercuric resistance</keyword>
<evidence type="ECO:0000256" key="2">
    <source>
        <dbReference type="ARBA" id="ARBA00008224"/>
    </source>
</evidence>
<dbReference type="Proteomes" id="UP001190002">
    <property type="component" value="Unassembled WGS sequence"/>
</dbReference>
<keyword evidence="9" id="KW-0479">Metal-binding</keyword>
<comment type="similarity">
    <text evidence="2">Belongs to the MerT family.</text>
</comment>
<feature type="transmembrane region" description="Helical" evidence="15">
    <location>
        <begin position="51"/>
        <end position="70"/>
    </location>
</feature>
<comment type="function">
    <text evidence="14">Involved in mercury resistance. Probably transfers a mercuric ion from the periplasmic Hg(2+)-binding protein MerP to the cytoplasmic mercuric reductase MerA.</text>
</comment>
<reference evidence="16" key="1">
    <citation type="submission" date="2023-07" db="EMBL/GenBank/DDBJ databases">
        <authorList>
            <person name="Peeters C."/>
        </authorList>
    </citation>
    <scope>NUCLEOTIDE SEQUENCE</scope>
    <source>
        <strain evidence="16">R-77591</strain>
    </source>
</reference>
<dbReference type="GO" id="GO:0015097">
    <property type="term" value="F:mercury ion transmembrane transporter activity"/>
    <property type="evidence" value="ECO:0007669"/>
    <property type="project" value="InterPro"/>
</dbReference>
<sequence>MQFSGKGPLVAGVLAAIGASVCCVGPLVLLALGIGGSWVSSLTAMDPYRPVFIGLTLLFLGLAFRKLYLVPRACTPGTACAEPRTLERQRLVFWVVAALLLGLLAVPWLAPLFY</sequence>
<feature type="transmembrane region" description="Helical" evidence="15">
    <location>
        <begin position="12"/>
        <end position="39"/>
    </location>
</feature>
<evidence type="ECO:0000256" key="12">
    <source>
        <dbReference type="ARBA" id="ARBA00023136"/>
    </source>
</evidence>
<evidence type="ECO:0000256" key="11">
    <source>
        <dbReference type="ARBA" id="ARBA00022989"/>
    </source>
</evidence>
<proteinExistence type="inferred from homology"/>
<evidence type="ECO:0000256" key="5">
    <source>
        <dbReference type="ARBA" id="ARBA00022466"/>
    </source>
</evidence>
<keyword evidence="6" id="KW-1003">Cell membrane</keyword>
<evidence type="ECO:0000256" key="6">
    <source>
        <dbReference type="ARBA" id="ARBA00022475"/>
    </source>
</evidence>
<evidence type="ECO:0000256" key="9">
    <source>
        <dbReference type="ARBA" id="ARBA00022723"/>
    </source>
</evidence>
<dbReference type="EMBL" id="CATVXE010000031">
    <property type="protein sequence ID" value="CAJ0697010.1"/>
    <property type="molecule type" value="Genomic_DNA"/>
</dbReference>
<dbReference type="AlphaFoldDB" id="A0AAD2EN50"/>
<keyword evidence="7" id="KW-0997">Cell inner membrane</keyword>
<feature type="transmembrane region" description="Helical" evidence="15">
    <location>
        <begin position="91"/>
        <end position="110"/>
    </location>
</feature>
<dbReference type="GO" id="GO:0005886">
    <property type="term" value="C:plasma membrane"/>
    <property type="evidence" value="ECO:0007669"/>
    <property type="project" value="UniProtKB-SubCell"/>
</dbReference>
<keyword evidence="11 15" id="KW-1133">Transmembrane helix</keyword>
<evidence type="ECO:0000313" key="16">
    <source>
        <dbReference type="EMBL" id="CAJ0697010.1"/>
    </source>
</evidence>
<evidence type="ECO:0000256" key="10">
    <source>
        <dbReference type="ARBA" id="ARBA00022914"/>
    </source>
</evidence>
<comment type="caution">
    <text evidence="16">The sequence shown here is derived from an EMBL/GenBank/DDBJ whole genome shotgun (WGS) entry which is preliminary data.</text>
</comment>
<evidence type="ECO:0000256" key="4">
    <source>
        <dbReference type="ARBA" id="ARBA00022448"/>
    </source>
</evidence>
<dbReference type="GO" id="GO:0046872">
    <property type="term" value="F:metal ion binding"/>
    <property type="evidence" value="ECO:0007669"/>
    <property type="project" value="UniProtKB-KW"/>
</dbReference>
<evidence type="ECO:0000256" key="1">
    <source>
        <dbReference type="ARBA" id="ARBA00004429"/>
    </source>
</evidence>
<evidence type="ECO:0000313" key="17">
    <source>
        <dbReference type="Proteomes" id="UP001190002"/>
    </source>
</evidence>
<evidence type="ECO:0000256" key="14">
    <source>
        <dbReference type="ARBA" id="ARBA00045720"/>
    </source>
</evidence>
<keyword evidence="10" id="KW-0476">Mercury</keyword>
<accession>A0AAD2EN50</accession>
<evidence type="ECO:0000256" key="13">
    <source>
        <dbReference type="ARBA" id="ARBA00030934"/>
    </source>
</evidence>
<name>A0AAD2EN50_9RALS</name>
<organism evidence="16 17">
    <name type="scientific">Ralstonia mannitolilytica</name>
    <dbReference type="NCBI Taxonomy" id="105219"/>
    <lineage>
        <taxon>Bacteria</taxon>
        <taxon>Pseudomonadati</taxon>
        <taxon>Pseudomonadota</taxon>
        <taxon>Betaproteobacteria</taxon>
        <taxon>Burkholderiales</taxon>
        <taxon>Burkholderiaceae</taxon>
        <taxon>Ralstonia</taxon>
    </lineage>
</organism>
<evidence type="ECO:0000256" key="7">
    <source>
        <dbReference type="ARBA" id="ARBA00022519"/>
    </source>
</evidence>
<keyword evidence="12 15" id="KW-0472">Membrane</keyword>
<dbReference type="RefSeq" id="WP_021197808.1">
    <property type="nucleotide sequence ID" value="NZ_CATVXE010000031.1"/>
</dbReference>
<evidence type="ECO:0000256" key="3">
    <source>
        <dbReference type="ARBA" id="ARBA00017053"/>
    </source>
</evidence>
<evidence type="ECO:0000256" key="8">
    <source>
        <dbReference type="ARBA" id="ARBA00022692"/>
    </source>
</evidence>
<comment type="subcellular location">
    <subcellularLocation>
        <location evidence="1">Cell inner membrane</location>
        <topology evidence="1">Multi-pass membrane protein</topology>
    </subcellularLocation>
</comment>
<gene>
    <name evidence="16" type="primary">merT_2</name>
    <name evidence="16" type="ORF">R77591_04704</name>
</gene>
<dbReference type="Gene3D" id="1.10.287.910">
    <property type="entry name" value="bacterial mercury transporter, merf"/>
    <property type="match status" value="1"/>
</dbReference>
<dbReference type="InterPro" id="IPR003457">
    <property type="entry name" value="Transprt_MerT"/>
</dbReference>
<protein>
    <recommendedName>
        <fullName evidence="3">Mercuric transport protein MerT</fullName>
    </recommendedName>
    <alternativeName>
        <fullName evidence="13">Mercury ion transport protein</fullName>
    </alternativeName>
</protein>
<keyword evidence="8 15" id="KW-0812">Transmembrane</keyword>